<organism evidence="18 19">
    <name type="scientific">Geothermobacter ehrlichii</name>
    <dbReference type="NCBI Taxonomy" id="213224"/>
    <lineage>
        <taxon>Bacteria</taxon>
        <taxon>Pseudomonadati</taxon>
        <taxon>Thermodesulfobacteriota</taxon>
        <taxon>Desulfuromonadia</taxon>
        <taxon>Desulfuromonadales</taxon>
        <taxon>Geothermobacteraceae</taxon>
        <taxon>Geothermobacter</taxon>
    </lineage>
</organism>
<comment type="caution">
    <text evidence="18">The sequence shown here is derived from an EMBL/GenBank/DDBJ whole genome shotgun (WGS) entry which is preliminary data.</text>
</comment>
<name>A0A5D3WIP3_9BACT</name>
<feature type="transmembrane region" description="Helical" evidence="14">
    <location>
        <begin position="12"/>
        <end position="36"/>
    </location>
</feature>
<comment type="catalytic activity">
    <reaction evidence="1">
        <text>ATP + protein L-histidine = ADP + protein N-phospho-L-histidine.</text>
        <dbReference type="EC" id="2.7.13.3"/>
    </reaction>
</comment>
<evidence type="ECO:0000256" key="2">
    <source>
        <dbReference type="ARBA" id="ARBA00004370"/>
    </source>
</evidence>
<sequence length="801" mass="88885">MLRDAPIRQKLTLLMVAISLVVLLLVTGAVILLEVYAYRQSMVAKIEAMVRVVAQHSIPDLLLKRRAEIRDVLEAFSADPQIRAVFIYRKGVPFASYMKSNARFRDRETGLPYSPCTLLDTIAQAETPRYHFTTTHLGFVIPVRYQNRILGHIYLQSGLEELNSRLLQYGVVMLVLFFFSILCSFFLARRFQGLVTDPIYRLYDAMKKVSESGDFSTRVEALSRDEIGSLVESFNQMLEQLQIRDRQLEDYRRNLEAQVAARTRELEDTIVKLQEARDRAEAANQAKSQFLANMSHEIRTPMIGVLGMTELLFNSGLNEKQRQLAQTVFNSGEALLEILNDLLDLSRIEAGKLELVEQDFDLREVAEEVVGLMAENAAAKGLQLRCEIAPGMPVDVKGDGGRLRQILLNLVGNAIKFTDEGEVRLHIDLIEQDARTCCYRIEVADTGIGIAPDVQDRIFESFVQAEETLTRRFGGTGLGLAIVRQLVDMMGGRIHLDSTPGIGSRFTLELRFVRQEKGWNDGRWAALAGRRVLLVSDDEQTGTTQAKLRQLGLEVNVAGSGPRALAILRRSVAEGSSCQLAMVDSDMAGLGGWKLVEAMAGDPAIPAIPVIMLCSPDESSIEARHVDGVRVEWLYKPVRKTLLGEALLRLLGHEEGSGEDCSSSASSVPEGCCILLVEDNATTRDYVRGLLQPQPGQLVMAHNGREAVDLAAGQDFDLILMDCQMPIMDGFEAARRLRSMGYGGPIVALTARGFREDVEACLAAGMNAHVCKPFRREELLKVLETWLPASPMSCREGGDRA</sequence>
<dbReference type="InterPro" id="IPR036890">
    <property type="entry name" value="HATPase_C_sf"/>
</dbReference>
<evidence type="ECO:0000256" key="4">
    <source>
        <dbReference type="ARBA" id="ARBA00022553"/>
    </source>
</evidence>
<dbReference type="InterPro" id="IPR001789">
    <property type="entry name" value="Sig_transdc_resp-reg_receiver"/>
</dbReference>
<comment type="subunit">
    <text evidence="10">At low DSF concentrations, interacts with RpfF.</text>
</comment>
<dbReference type="PANTHER" id="PTHR45339:SF5">
    <property type="entry name" value="HISTIDINE KINASE"/>
    <property type="match status" value="1"/>
</dbReference>
<evidence type="ECO:0000256" key="11">
    <source>
        <dbReference type="ARBA" id="ARBA00068150"/>
    </source>
</evidence>
<dbReference type="Gene3D" id="3.30.565.10">
    <property type="entry name" value="Histidine kinase-like ATPase, C-terminal domain"/>
    <property type="match status" value="1"/>
</dbReference>
<dbReference type="SMART" id="SM00448">
    <property type="entry name" value="REC"/>
    <property type="match status" value="2"/>
</dbReference>
<dbReference type="RefSeq" id="WP_148895735.1">
    <property type="nucleotide sequence ID" value="NZ_VNIB01000005.1"/>
</dbReference>
<dbReference type="CDD" id="cd00082">
    <property type="entry name" value="HisKA"/>
    <property type="match status" value="1"/>
</dbReference>
<evidence type="ECO:0000313" key="18">
    <source>
        <dbReference type="EMBL" id="TYO98802.1"/>
    </source>
</evidence>
<dbReference type="SUPFAM" id="SSF47384">
    <property type="entry name" value="Homodimeric domain of signal transducing histidine kinase"/>
    <property type="match status" value="1"/>
</dbReference>
<keyword evidence="5" id="KW-0808">Transferase</keyword>
<dbReference type="SUPFAM" id="SSF158472">
    <property type="entry name" value="HAMP domain-like"/>
    <property type="match status" value="1"/>
</dbReference>
<evidence type="ECO:0000313" key="19">
    <source>
        <dbReference type="Proteomes" id="UP000324159"/>
    </source>
</evidence>
<evidence type="ECO:0000256" key="12">
    <source>
        <dbReference type="PROSITE-ProRule" id="PRU00169"/>
    </source>
</evidence>
<dbReference type="GO" id="GO:0016020">
    <property type="term" value="C:membrane"/>
    <property type="evidence" value="ECO:0007669"/>
    <property type="project" value="UniProtKB-SubCell"/>
</dbReference>
<evidence type="ECO:0000256" key="14">
    <source>
        <dbReference type="SAM" id="Phobius"/>
    </source>
</evidence>
<evidence type="ECO:0000256" key="9">
    <source>
        <dbReference type="ARBA" id="ARBA00023012"/>
    </source>
</evidence>
<reference evidence="18 19" key="1">
    <citation type="submission" date="2019-07" db="EMBL/GenBank/DDBJ databases">
        <title>Genomic Encyclopedia of Type Strains, Phase IV (KMG-IV): sequencing the most valuable type-strain genomes for metagenomic binning, comparative biology and taxonomic classification.</title>
        <authorList>
            <person name="Goeker M."/>
        </authorList>
    </citation>
    <scope>NUCLEOTIDE SEQUENCE [LARGE SCALE GENOMIC DNA]</scope>
    <source>
        <strain evidence="18 19">SS015</strain>
    </source>
</reference>
<feature type="modified residue" description="4-aspartylphosphate" evidence="12">
    <location>
        <position position="584"/>
    </location>
</feature>
<feature type="modified residue" description="4-aspartylphosphate" evidence="12">
    <location>
        <position position="722"/>
    </location>
</feature>
<keyword evidence="8" id="KW-0067">ATP-binding</keyword>
<dbReference type="FunFam" id="3.30.565.10:FF:000010">
    <property type="entry name" value="Sensor histidine kinase RcsC"/>
    <property type="match status" value="1"/>
</dbReference>
<keyword evidence="14" id="KW-0812">Transmembrane</keyword>
<dbReference type="Pfam" id="PF00672">
    <property type="entry name" value="HAMP"/>
    <property type="match status" value="1"/>
</dbReference>
<dbReference type="PANTHER" id="PTHR45339">
    <property type="entry name" value="HYBRID SIGNAL TRANSDUCTION HISTIDINE KINASE J"/>
    <property type="match status" value="1"/>
</dbReference>
<evidence type="ECO:0000256" key="1">
    <source>
        <dbReference type="ARBA" id="ARBA00000085"/>
    </source>
</evidence>
<feature type="coiled-coil region" evidence="13">
    <location>
        <begin position="238"/>
        <end position="293"/>
    </location>
</feature>
<keyword evidence="9" id="KW-0902">Two-component regulatory system</keyword>
<dbReference type="CDD" id="cd17546">
    <property type="entry name" value="REC_hyHK_CKI1_RcsC-like"/>
    <property type="match status" value="1"/>
</dbReference>
<dbReference type="FunFam" id="1.10.287.130:FF:000002">
    <property type="entry name" value="Two-component osmosensing histidine kinase"/>
    <property type="match status" value="1"/>
</dbReference>
<dbReference type="CDD" id="cd16922">
    <property type="entry name" value="HATPase_EvgS-ArcB-TorS-like"/>
    <property type="match status" value="1"/>
</dbReference>
<keyword evidence="6" id="KW-0547">Nucleotide-binding</keyword>
<dbReference type="Pfam" id="PF00072">
    <property type="entry name" value="Response_reg"/>
    <property type="match status" value="1"/>
</dbReference>
<evidence type="ECO:0000256" key="5">
    <source>
        <dbReference type="ARBA" id="ARBA00022679"/>
    </source>
</evidence>
<dbReference type="Gene3D" id="1.10.287.130">
    <property type="match status" value="1"/>
</dbReference>
<feature type="domain" description="Response regulatory" evidence="16">
    <location>
        <begin position="531"/>
        <end position="651"/>
    </location>
</feature>
<dbReference type="CDD" id="cd00156">
    <property type="entry name" value="REC"/>
    <property type="match status" value="1"/>
</dbReference>
<dbReference type="PRINTS" id="PR00344">
    <property type="entry name" value="BCTRLSENSOR"/>
</dbReference>
<dbReference type="Gene3D" id="6.10.340.10">
    <property type="match status" value="1"/>
</dbReference>
<dbReference type="Gene3D" id="3.40.50.2300">
    <property type="match status" value="2"/>
</dbReference>
<dbReference type="SMART" id="SM00304">
    <property type="entry name" value="HAMP"/>
    <property type="match status" value="1"/>
</dbReference>
<keyword evidence="19" id="KW-1185">Reference proteome</keyword>
<feature type="domain" description="Response regulatory" evidence="16">
    <location>
        <begin position="673"/>
        <end position="787"/>
    </location>
</feature>
<protein>
    <recommendedName>
        <fullName evidence="11">Sensory/regulatory protein RpfC</fullName>
        <ecNumber evidence="3">2.7.13.3</ecNumber>
    </recommendedName>
</protein>
<dbReference type="InterPro" id="IPR004358">
    <property type="entry name" value="Sig_transdc_His_kin-like_C"/>
</dbReference>
<dbReference type="GO" id="GO:0000155">
    <property type="term" value="F:phosphorelay sensor kinase activity"/>
    <property type="evidence" value="ECO:0007669"/>
    <property type="project" value="InterPro"/>
</dbReference>
<evidence type="ECO:0000256" key="6">
    <source>
        <dbReference type="ARBA" id="ARBA00022741"/>
    </source>
</evidence>
<evidence type="ECO:0000256" key="3">
    <source>
        <dbReference type="ARBA" id="ARBA00012438"/>
    </source>
</evidence>
<dbReference type="SUPFAM" id="SSF52172">
    <property type="entry name" value="CheY-like"/>
    <property type="match status" value="2"/>
</dbReference>
<dbReference type="InterPro" id="IPR036097">
    <property type="entry name" value="HisK_dim/P_sf"/>
</dbReference>
<comment type="subcellular location">
    <subcellularLocation>
        <location evidence="2">Membrane</location>
    </subcellularLocation>
</comment>
<evidence type="ECO:0000256" key="13">
    <source>
        <dbReference type="SAM" id="Coils"/>
    </source>
</evidence>
<dbReference type="CDD" id="cd06225">
    <property type="entry name" value="HAMP"/>
    <property type="match status" value="1"/>
</dbReference>
<dbReference type="InterPro" id="IPR005467">
    <property type="entry name" value="His_kinase_dom"/>
</dbReference>
<dbReference type="EMBL" id="VNIB01000005">
    <property type="protein sequence ID" value="TYO98802.1"/>
    <property type="molecule type" value="Genomic_DNA"/>
</dbReference>
<dbReference type="Pfam" id="PF00512">
    <property type="entry name" value="HisKA"/>
    <property type="match status" value="1"/>
</dbReference>
<dbReference type="Proteomes" id="UP000324159">
    <property type="component" value="Unassembled WGS sequence"/>
</dbReference>
<evidence type="ECO:0000256" key="7">
    <source>
        <dbReference type="ARBA" id="ARBA00022777"/>
    </source>
</evidence>
<dbReference type="OrthoDB" id="5378360at2"/>
<feature type="transmembrane region" description="Helical" evidence="14">
    <location>
        <begin position="166"/>
        <end position="188"/>
    </location>
</feature>
<keyword evidence="7 18" id="KW-0418">Kinase</keyword>
<keyword evidence="14" id="KW-0472">Membrane</keyword>
<keyword evidence="14" id="KW-1133">Transmembrane helix</keyword>
<evidence type="ECO:0000256" key="10">
    <source>
        <dbReference type="ARBA" id="ARBA00064003"/>
    </source>
</evidence>
<feature type="domain" description="Histidine kinase" evidence="15">
    <location>
        <begin position="293"/>
        <end position="514"/>
    </location>
</feature>
<dbReference type="InterPro" id="IPR003594">
    <property type="entry name" value="HATPase_dom"/>
</dbReference>
<dbReference type="SUPFAM" id="SSF55874">
    <property type="entry name" value="ATPase domain of HSP90 chaperone/DNA topoisomerase II/histidine kinase"/>
    <property type="match status" value="1"/>
</dbReference>
<dbReference type="AlphaFoldDB" id="A0A5D3WIP3"/>
<evidence type="ECO:0000259" key="16">
    <source>
        <dbReference type="PROSITE" id="PS50110"/>
    </source>
</evidence>
<feature type="domain" description="HAMP" evidence="17">
    <location>
        <begin position="193"/>
        <end position="246"/>
    </location>
</feature>
<evidence type="ECO:0000259" key="17">
    <source>
        <dbReference type="PROSITE" id="PS50885"/>
    </source>
</evidence>
<evidence type="ECO:0000259" key="15">
    <source>
        <dbReference type="PROSITE" id="PS50109"/>
    </source>
</evidence>
<evidence type="ECO:0000256" key="8">
    <source>
        <dbReference type="ARBA" id="ARBA00022840"/>
    </source>
</evidence>
<dbReference type="PROSITE" id="PS50885">
    <property type="entry name" value="HAMP"/>
    <property type="match status" value="1"/>
</dbReference>
<dbReference type="EC" id="2.7.13.3" evidence="3"/>
<gene>
    <name evidence="18" type="ORF">EDC39_105171</name>
</gene>
<dbReference type="PROSITE" id="PS50110">
    <property type="entry name" value="RESPONSE_REGULATORY"/>
    <property type="match status" value="2"/>
</dbReference>
<dbReference type="SMART" id="SM00387">
    <property type="entry name" value="HATPase_c"/>
    <property type="match status" value="1"/>
</dbReference>
<dbReference type="Pfam" id="PF02518">
    <property type="entry name" value="HATPase_c"/>
    <property type="match status" value="1"/>
</dbReference>
<dbReference type="SMART" id="SM00388">
    <property type="entry name" value="HisKA"/>
    <property type="match status" value="1"/>
</dbReference>
<keyword evidence="13" id="KW-0175">Coiled coil</keyword>
<proteinExistence type="predicted"/>
<dbReference type="GO" id="GO:0005524">
    <property type="term" value="F:ATP binding"/>
    <property type="evidence" value="ECO:0007669"/>
    <property type="project" value="UniProtKB-KW"/>
</dbReference>
<dbReference type="InterPro" id="IPR003660">
    <property type="entry name" value="HAMP_dom"/>
</dbReference>
<keyword evidence="4 12" id="KW-0597">Phosphoprotein</keyword>
<dbReference type="PROSITE" id="PS50109">
    <property type="entry name" value="HIS_KIN"/>
    <property type="match status" value="1"/>
</dbReference>
<dbReference type="InterPro" id="IPR011006">
    <property type="entry name" value="CheY-like_superfamily"/>
</dbReference>
<dbReference type="InterPro" id="IPR003661">
    <property type="entry name" value="HisK_dim/P_dom"/>
</dbReference>
<accession>A0A5D3WIP3</accession>